<evidence type="ECO:0000313" key="2">
    <source>
        <dbReference type="Proteomes" id="UP000824120"/>
    </source>
</evidence>
<evidence type="ECO:0000313" key="1">
    <source>
        <dbReference type="EMBL" id="KAG5608714.1"/>
    </source>
</evidence>
<dbReference type="Proteomes" id="UP000824120">
    <property type="component" value="Chromosome 4"/>
</dbReference>
<name>A0A9J5Z7V2_SOLCO</name>
<dbReference type="OrthoDB" id="10525684at2759"/>
<gene>
    <name evidence="1" type="ORF">H5410_019995</name>
</gene>
<dbReference type="AlphaFoldDB" id="A0A9J5Z7V2"/>
<protein>
    <submittedName>
        <fullName evidence="1">Uncharacterized protein</fullName>
    </submittedName>
</protein>
<reference evidence="1 2" key="1">
    <citation type="submission" date="2020-09" db="EMBL/GenBank/DDBJ databases">
        <title>De no assembly of potato wild relative species, Solanum commersonii.</title>
        <authorList>
            <person name="Cho K."/>
        </authorList>
    </citation>
    <scope>NUCLEOTIDE SEQUENCE [LARGE SCALE GENOMIC DNA]</scope>
    <source>
        <strain evidence="1">LZ3.2</strain>
        <tissue evidence="1">Leaf</tissue>
    </source>
</reference>
<sequence length="100" mass="11339">MGHVIHEPVQRSANMEHQLPKTFIGRDMHPSHGVTETYYSTTCLIQRKVDGATAMNSFLTKDGPFRSYFYSLFRRCTSDLGQVLITRDSSVELPLSFLAV</sequence>
<accession>A0A9J5Z7V2</accession>
<dbReference type="EMBL" id="JACXVP010000004">
    <property type="protein sequence ID" value="KAG5608714.1"/>
    <property type="molecule type" value="Genomic_DNA"/>
</dbReference>
<proteinExistence type="predicted"/>
<organism evidence="1 2">
    <name type="scientific">Solanum commersonii</name>
    <name type="common">Commerson's wild potato</name>
    <name type="synonym">Commerson's nightshade</name>
    <dbReference type="NCBI Taxonomy" id="4109"/>
    <lineage>
        <taxon>Eukaryota</taxon>
        <taxon>Viridiplantae</taxon>
        <taxon>Streptophyta</taxon>
        <taxon>Embryophyta</taxon>
        <taxon>Tracheophyta</taxon>
        <taxon>Spermatophyta</taxon>
        <taxon>Magnoliopsida</taxon>
        <taxon>eudicotyledons</taxon>
        <taxon>Gunneridae</taxon>
        <taxon>Pentapetalae</taxon>
        <taxon>asterids</taxon>
        <taxon>lamiids</taxon>
        <taxon>Solanales</taxon>
        <taxon>Solanaceae</taxon>
        <taxon>Solanoideae</taxon>
        <taxon>Solaneae</taxon>
        <taxon>Solanum</taxon>
    </lineage>
</organism>
<keyword evidence="2" id="KW-1185">Reference proteome</keyword>
<comment type="caution">
    <text evidence="1">The sequence shown here is derived from an EMBL/GenBank/DDBJ whole genome shotgun (WGS) entry which is preliminary data.</text>
</comment>